<evidence type="ECO:0000313" key="6">
    <source>
        <dbReference type="Proteomes" id="UP000239340"/>
    </source>
</evidence>
<gene>
    <name evidence="5" type="ORF">NXT3_PC00326</name>
</gene>
<sequence>MLSESRPSNEERKLELTSRIVAAYLSRNVVPAGDLTYLIQQTYSSLSGTSPRRQTEPAVEQRPAVAIKKSVTADFIICLEDGEKYKSLTRHLMARYGLTPEQYREKWGLPADYPMIAPIYARQCSELARVYAGNFGTRARASTCGSSENRTDVPTSWIAMRDRRLLLHCSRLDGRRAREKQPLAQRNAVSDQEGLYFVRFDGNEVTLPLELVTVGEMLDTTEEEYKLWRFFDTIEERDTWIEWLDAPSKPRVISRVKPTN</sequence>
<dbReference type="GO" id="GO:0003677">
    <property type="term" value="F:DNA binding"/>
    <property type="evidence" value="ECO:0007669"/>
    <property type="project" value="UniProtKB-KW"/>
</dbReference>
<dbReference type="GO" id="GO:0008270">
    <property type="term" value="F:zinc ion binding"/>
    <property type="evidence" value="ECO:0007669"/>
    <property type="project" value="InterPro"/>
</dbReference>
<evidence type="ECO:0000256" key="1">
    <source>
        <dbReference type="ARBA" id="ARBA00007031"/>
    </source>
</evidence>
<geneLocation type="plasmid" evidence="6">
    <name>psfrenxt3c</name>
</geneLocation>
<proteinExistence type="inferred from homology"/>
<reference evidence="5 6" key="1">
    <citation type="submission" date="2017-10" db="EMBL/GenBank/DDBJ databases">
        <title>Analysis of the genome sequences of Rhizobium populations associated to common bean (phaseolus vulgaris).</title>
        <authorList>
            <person name="Bustos P."/>
            <person name="Santamaria R.I."/>
            <person name="Miranda-Sanchez F."/>
            <person name="Perez-Carrascal O."/>
            <person name="Juarez S."/>
            <person name="Lozano L."/>
            <person name="Martinez-Flores I."/>
            <person name="Vinuesa P."/>
            <person name="Martinez-Romero E."/>
            <person name="Cevallos M.A."/>
            <person name="Romero D."/>
            <person name="Davila G."/>
            <person name="Gonzalez V."/>
        </authorList>
    </citation>
    <scope>NUCLEOTIDE SEQUENCE [LARGE SCALE GENOMIC DNA]</scope>
    <source>
        <strain evidence="5 6">NXT3</strain>
        <plasmid evidence="6">Plasmid psfrenxt3c</plasmid>
    </source>
</reference>
<dbReference type="Proteomes" id="UP000239340">
    <property type="component" value="Plasmid pSfreNXT3c"/>
</dbReference>
<dbReference type="Pfam" id="PF05443">
    <property type="entry name" value="ROS_MUCR"/>
    <property type="match status" value="1"/>
</dbReference>
<organism evidence="5 6">
    <name type="scientific">Rhizobium fredii</name>
    <name type="common">Sinorhizobium fredii</name>
    <dbReference type="NCBI Taxonomy" id="380"/>
    <lineage>
        <taxon>Bacteria</taxon>
        <taxon>Pseudomonadati</taxon>
        <taxon>Pseudomonadota</taxon>
        <taxon>Alphaproteobacteria</taxon>
        <taxon>Hyphomicrobiales</taxon>
        <taxon>Rhizobiaceae</taxon>
        <taxon>Sinorhizobium/Ensifer group</taxon>
        <taxon>Sinorhizobium</taxon>
    </lineage>
</organism>
<dbReference type="InterPro" id="IPR041920">
    <property type="entry name" value="ROS/MUCR_sf"/>
</dbReference>
<dbReference type="EMBL" id="CP024310">
    <property type="protein sequence ID" value="AUX79497.1"/>
    <property type="molecule type" value="Genomic_DNA"/>
</dbReference>
<evidence type="ECO:0000256" key="2">
    <source>
        <dbReference type="ARBA" id="ARBA00023015"/>
    </source>
</evidence>
<comment type="similarity">
    <text evidence="1">Belongs to the ros/MucR family.</text>
</comment>
<dbReference type="InterPro" id="IPR008807">
    <property type="entry name" value="ROS_MUCR"/>
</dbReference>
<keyword evidence="4" id="KW-0804">Transcription</keyword>
<evidence type="ECO:0000313" key="5">
    <source>
        <dbReference type="EMBL" id="AUX79497.1"/>
    </source>
</evidence>
<dbReference type="GO" id="GO:0006355">
    <property type="term" value="P:regulation of DNA-templated transcription"/>
    <property type="evidence" value="ECO:0007669"/>
    <property type="project" value="InterPro"/>
</dbReference>
<dbReference type="Gene3D" id="1.10.10.1550">
    <property type="entry name" value="ROS/MUCR transcriptional regulator protein"/>
    <property type="match status" value="1"/>
</dbReference>
<evidence type="ECO:0000256" key="3">
    <source>
        <dbReference type="ARBA" id="ARBA00023125"/>
    </source>
</evidence>
<evidence type="ECO:0000256" key="4">
    <source>
        <dbReference type="ARBA" id="ARBA00023163"/>
    </source>
</evidence>
<dbReference type="AlphaFoldDB" id="A0A2L0HDK5"/>
<protein>
    <submittedName>
        <fullName evidence="5">ROS/MUCR family transcriptional regulator protein</fullName>
    </submittedName>
</protein>
<accession>A0A2L0HDK5</accession>
<keyword evidence="3" id="KW-0238">DNA-binding</keyword>
<keyword evidence="2" id="KW-0805">Transcription regulation</keyword>
<name>A0A2L0HDK5_RHIFR</name>
<keyword evidence="5" id="KW-0614">Plasmid</keyword>